<reference evidence="2 3" key="1">
    <citation type="journal article" date="2015" name="Nature">
        <title>rRNA introns, odd ribosomes, and small enigmatic genomes across a large radiation of phyla.</title>
        <authorList>
            <person name="Brown C.T."/>
            <person name="Hug L.A."/>
            <person name="Thomas B.C."/>
            <person name="Sharon I."/>
            <person name="Castelle C.J."/>
            <person name="Singh A."/>
            <person name="Wilkins M.J."/>
            <person name="Williams K.H."/>
            <person name="Banfield J.F."/>
        </authorList>
    </citation>
    <scope>NUCLEOTIDE SEQUENCE [LARGE SCALE GENOMIC DNA]</scope>
</reference>
<dbReference type="Gene3D" id="6.10.250.2410">
    <property type="match status" value="1"/>
</dbReference>
<accession>A0A0G1IDG8</accession>
<proteinExistence type="predicted"/>
<dbReference type="PANTHER" id="PTHR33969">
    <property type="entry name" value="SEGREGATION AND CONDENSATION PROTEIN A"/>
    <property type="match status" value="1"/>
</dbReference>
<dbReference type="AlphaFoldDB" id="A0A0G1IDG8"/>
<name>A0A0G1IDG8_9BACT</name>
<gene>
    <name evidence="2" type="ORF">UW49_C0006G0013</name>
</gene>
<evidence type="ECO:0000256" key="1">
    <source>
        <dbReference type="ARBA" id="ARBA00044777"/>
    </source>
</evidence>
<dbReference type="InterPro" id="IPR003768">
    <property type="entry name" value="ScpA"/>
</dbReference>
<comment type="caution">
    <text evidence="2">The sequence shown here is derived from an EMBL/GenBank/DDBJ whole genome shotgun (WGS) entry which is preliminary data.</text>
</comment>
<protein>
    <recommendedName>
        <fullName evidence="1">Segregation and condensation protein A</fullName>
    </recommendedName>
</protein>
<dbReference type="Proteomes" id="UP000033977">
    <property type="component" value="Unassembled WGS sequence"/>
</dbReference>
<evidence type="ECO:0000313" key="2">
    <source>
        <dbReference type="EMBL" id="KKT57260.1"/>
    </source>
</evidence>
<dbReference type="EMBL" id="LCIN01000006">
    <property type="protein sequence ID" value="KKT57260.1"/>
    <property type="molecule type" value="Genomic_DNA"/>
</dbReference>
<evidence type="ECO:0000313" key="3">
    <source>
        <dbReference type="Proteomes" id="UP000033977"/>
    </source>
</evidence>
<dbReference type="Pfam" id="PF02616">
    <property type="entry name" value="SMC_ScpA"/>
    <property type="match status" value="1"/>
</dbReference>
<organism evidence="2 3">
    <name type="scientific">Candidatus Giovannonibacteria bacterium GW2011_GWB1_44_23</name>
    <dbReference type="NCBI Taxonomy" id="1618652"/>
    <lineage>
        <taxon>Bacteria</taxon>
        <taxon>Candidatus Giovannoniibacteriota</taxon>
    </lineage>
</organism>
<sequence>MTYQLTLENFSGPLGLLLNLVEEQKLSINEISLAEIAEKYIIYLKSLEEMPKDELAAFLVIASTLMLIKSRSLLPGVQLTEEEEMDIKELETRLKTFQFFNKLSAHLKELDKKDRHLFGREAYVGMRSVFFPPEGLTLAMLKKTLSEILEAIPQKEILPEESILKTVSLEDKMDELKKRLEKFMQFNFDEMKRQAKEKIEIIMSFLAMLELIKQGFMIFEQKKLFGNIELKKNGHE</sequence>
<dbReference type="PANTHER" id="PTHR33969:SF2">
    <property type="entry name" value="SEGREGATION AND CONDENSATION PROTEIN A"/>
    <property type="match status" value="1"/>
</dbReference>